<evidence type="ECO:0000313" key="1">
    <source>
        <dbReference type="EMBL" id="PZQ13728.1"/>
    </source>
</evidence>
<name>A0A2W5KE91_ANCNO</name>
<dbReference type="EMBL" id="QFPN01000007">
    <property type="protein sequence ID" value="PZQ13728.1"/>
    <property type="molecule type" value="Genomic_DNA"/>
</dbReference>
<accession>A0A2W5KE91</accession>
<dbReference type="Pfam" id="PF11011">
    <property type="entry name" value="DUF2849"/>
    <property type="match status" value="1"/>
</dbReference>
<dbReference type="InterPro" id="IPR021270">
    <property type="entry name" value="DUF2849"/>
</dbReference>
<reference evidence="1 2" key="1">
    <citation type="submission" date="2017-08" db="EMBL/GenBank/DDBJ databases">
        <title>Infants hospitalized years apart are colonized by the same room-sourced microbial strains.</title>
        <authorList>
            <person name="Brooks B."/>
            <person name="Olm M.R."/>
            <person name="Firek B.A."/>
            <person name="Baker R."/>
            <person name="Thomas B.C."/>
            <person name="Morowitz M.J."/>
            <person name="Banfield J.F."/>
        </authorList>
    </citation>
    <scope>NUCLEOTIDE SEQUENCE [LARGE SCALE GENOMIC DNA]</scope>
    <source>
        <strain evidence="1">S2_005_003_R2_43</strain>
    </source>
</reference>
<protein>
    <submittedName>
        <fullName evidence="1">DUF2849 domain-containing protein</fullName>
    </submittedName>
</protein>
<organism evidence="1 2">
    <name type="scientific">Ancylobacter novellus</name>
    <name type="common">Thiobacillus novellus</name>
    <dbReference type="NCBI Taxonomy" id="921"/>
    <lineage>
        <taxon>Bacteria</taxon>
        <taxon>Pseudomonadati</taxon>
        <taxon>Pseudomonadota</taxon>
        <taxon>Alphaproteobacteria</taxon>
        <taxon>Hyphomicrobiales</taxon>
        <taxon>Xanthobacteraceae</taxon>
        <taxon>Ancylobacter</taxon>
    </lineage>
</organism>
<dbReference type="Proteomes" id="UP000249577">
    <property type="component" value="Unassembled WGS sequence"/>
</dbReference>
<gene>
    <name evidence="1" type="ORF">DI565_14435</name>
</gene>
<proteinExistence type="predicted"/>
<dbReference type="AlphaFoldDB" id="A0A2W5KE91"/>
<sequence>MTAPIQKSSAKIKAAQQVVTGNRLSDGVVVYLDPAGGWTDRIAEARVADSADELEAAMIVGKQGERDQVVVEAYPIDVERGPQGPRPLRIREKIRAEGPTVRTDLARPLSA</sequence>
<evidence type="ECO:0000313" key="2">
    <source>
        <dbReference type="Proteomes" id="UP000249577"/>
    </source>
</evidence>
<comment type="caution">
    <text evidence="1">The sequence shown here is derived from an EMBL/GenBank/DDBJ whole genome shotgun (WGS) entry which is preliminary data.</text>
</comment>